<dbReference type="GO" id="GO:0005524">
    <property type="term" value="F:ATP binding"/>
    <property type="evidence" value="ECO:0007669"/>
    <property type="project" value="UniProtKB-UniRule"/>
</dbReference>
<dbReference type="Pfam" id="PF00288">
    <property type="entry name" value="GHMP_kinases_N"/>
    <property type="match status" value="1"/>
</dbReference>
<gene>
    <name evidence="10" type="primary">ispE</name>
    <name evidence="13" type="ORF">AE618_23755</name>
</gene>
<dbReference type="Gene3D" id="3.30.230.10">
    <property type="match status" value="1"/>
</dbReference>
<evidence type="ECO:0000256" key="5">
    <source>
        <dbReference type="ARBA" id="ARBA00022741"/>
    </source>
</evidence>
<accession>A0A0N0M896</accession>
<dbReference type="Gene3D" id="3.30.70.890">
    <property type="entry name" value="GHMP kinase, C-terminal domain"/>
    <property type="match status" value="1"/>
</dbReference>
<dbReference type="UniPathway" id="UPA00056">
    <property type="reaction ID" value="UER00094"/>
</dbReference>
<dbReference type="InterPro" id="IPR036554">
    <property type="entry name" value="GHMP_kinase_C_sf"/>
</dbReference>
<keyword evidence="14" id="KW-1185">Reference proteome</keyword>
<dbReference type="InterPro" id="IPR004424">
    <property type="entry name" value="IspE"/>
</dbReference>
<protein>
    <recommendedName>
        <fullName evidence="3 10">4-diphosphocytidyl-2-C-methyl-D-erythritol kinase</fullName>
        <shortName evidence="10">CMK</shortName>
        <ecNumber evidence="2 10">2.7.1.148</ecNumber>
    </recommendedName>
    <alternativeName>
        <fullName evidence="9 10">4-(cytidine-5'-diphospho)-2-C-methyl-D-erythritol kinase</fullName>
    </alternativeName>
</protein>
<keyword evidence="7 10" id="KW-0067">ATP-binding</keyword>
<dbReference type="Pfam" id="PF08544">
    <property type="entry name" value="GHMP_kinases_C"/>
    <property type="match status" value="1"/>
</dbReference>
<evidence type="ECO:0000256" key="4">
    <source>
        <dbReference type="ARBA" id="ARBA00022679"/>
    </source>
</evidence>
<name>A0A0N0M896_9HYPH</name>
<organism evidence="13 14">
    <name type="scientific">Bosea vaviloviae</name>
    <dbReference type="NCBI Taxonomy" id="1526658"/>
    <lineage>
        <taxon>Bacteria</taxon>
        <taxon>Pseudomonadati</taxon>
        <taxon>Pseudomonadota</taxon>
        <taxon>Alphaproteobacteria</taxon>
        <taxon>Hyphomicrobiales</taxon>
        <taxon>Boseaceae</taxon>
        <taxon>Bosea</taxon>
    </lineage>
</organism>
<feature type="domain" description="GHMP kinase C-terminal" evidence="12">
    <location>
        <begin position="283"/>
        <end position="345"/>
    </location>
</feature>
<comment type="pathway">
    <text evidence="10">Isoprenoid biosynthesis; isopentenyl diphosphate biosynthesis via DXP pathway; isopentenyl diphosphate from 1-deoxy-D-xylulose 5-phosphate: step 3/6.</text>
</comment>
<dbReference type="SUPFAM" id="SSF55060">
    <property type="entry name" value="GHMP Kinase, C-terminal domain"/>
    <property type="match status" value="1"/>
</dbReference>
<evidence type="ECO:0000256" key="7">
    <source>
        <dbReference type="ARBA" id="ARBA00022840"/>
    </source>
</evidence>
<dbReference type="Proteomes" id="UP000037822">
    <property type="component" value="Unassembled WGS sequence"/>
</dbReference>
<dbReference type="EMBL" id="LGSZ01000075">
    <property type="protein sequence ID" value="KPH75855.1"/>
    <property type="molecule type" value="Genomic_DNA"/>
</dbReference>
<evidence type="ECO:0000256" key="1">
    <source>
        <dbReference type="ARBA" id="ARBA00009684"/>
    </source>
</evidence>
<keyword evidence="4 10" id="KW-0808">Transferase</keyword>
<dbReference type="InterPro" id="IPR014721">
    <property type="entry name" value="Ribsml_uS5_D2-typ_fold_subgr"/>
</dbReference>
<evidence type="ECO:0000313" key="14">
    <source>
        <dbReference type="Proteomes" id="UP000037822"/>
    </source>
</evidence>
<dbReference type="OrthoDB" id="9809438at2"/>
<dbReference type="PANTHER" id="PTHR43527">
    <property type="entry name" value="4-DIPHOSPHOCYTIDYL-2-C-METHYL-D-ERYTHRITOL KINASE, CHLOROPLASTIC"/>
    <property type="match status" value="1"/>
</dbReference>
<comment type="caution">
    <text evidence="13">The sequence shown here is derived from an EMBL/GenBank/DDBJ whole genome shotgun (WGS) entry which is preliminary data.</text>
</comment>
<dbReference type="GO" id="GO:0019288">
    <property type="term" value="P:isopentenyl diphosphate biosynthetic process, methylerythritol 4-phosphate pathway"/>
    <property type="evidence" value="ECO:0007669"/>
    <property type="project" value="UniProtKB-UniRule"/>
</dbReference>
<comment type="function">
    <text evidence="10">Catalyzes the phosphorylation of the position 2 hydroxy group of 4-diphosphocytidyl-2C-methyl-D-erythritol.</text>
</comment>
<feature type="active site" evidence="10">
    <location>
        <position position="12"/>
    </location>
</feature>
<feature type="active site" evidence="10">
    <location>
        <position position="139"/>
    </location>
</feature>
<feature type="binding site" evidence="10">
    <location>
        <begin position="97"/>
        <end position="107"/>
    </location>
    <ligand>
        <name>ATP</name>
        <dbReference type="ChEBI" id="CHEBI:30616"/>
    </ligand>
</feature>
<dbReference type="NCBIfam" id="NF011202">
    <property type="entry name" value="PRK14608.1"/>
    <property type="match status" value="1"/>
</dbReference>
<evidence type="ECO:0000259" key="12">
    <source>
        <dbReference type="Pfam" id="PF08544"/>
    </source>
</evidence>
<dbReference type="InterPro" id="IPR013750">
    <property type="entry name" value="GHMP_kinase_C_dom"/>
</dbReference>
<evidence type="ECO:0000259" key="11">
    <source>
        <dbReference type="Pfam" id="PF00288"/>
    </source>
</evidence>
<dbReference type="AlphaFoldDB" id="A0A0N0M896"/>
<dbReference type="EC" id="2.7.1.148" evidence="2 10"/>
<comment type="similarity">
    <text evidence="1 10">Belongs to the GHMP kinase family. IspE subfamily.</text>
</comment>
<dbReference type="InterPro" id="IPR020568">
    <property type="entry name" value="Ribosomal_Su5_D2-typ_SF"/>
</dbReference>
<dbReference type="PANTHER" id="PTHR43527:SF2">
    <property type="entry name" value="4-DIPHOSPHOCYTIDYL-2-C-METHYL-D-ERYTHRITOL KINASE, CHLOROPLASTIC"/>
    <property type="match status" value="1"/>
</dbReference>
<dbReference type="PATRIC" id="fig|1526658.3.peg.4983"/>
<evidence type="ECO:0000256" key="9">
    <source>
        <dbReference type="ARBA" id="ARBA00032554"/>
    </source>
</evidence>
<evidence type="ECO:0000256" key="3">
    <source>
        <dbReference type="ARBA" id="ARBA00017473"/>
    </source>
</evidence>
<dbReference type="GO" id="GO:0016114">
    <property type="term" value="P:terpenoid biosynthetic process"/>
    <property type="evidence" value="ECO:0007669"/>
    <property type="project" value="InterPro"/>
</dbReference>
<feature type="domain" description="GHMP kinase N-terminal" evidence="11">
    <location>
        <begin position="69"/>
        <end position="145"/>
    </location>
</feature>
<reference evidence="13 14" key="1">
    <citation type="submission" date="2015-07" db="EMBL/GenBank/DDBJ databases">
        <title>Whole genome sequencing of Bosea vaviloviae isolated from cave pool.</title>
        <authorList>
            <person name="Tan N.E.H."/>
            <person name="Lee Y.P."/>
            <person name="Gan H.M."/>
            <person name="Barton H."/>
            <person name="Savka M.A."/>
        </authorList>
    </citation>
    <scope>NUCLEOTIDE SEQUENCE [LARGE SCALE GENOMIC DNA]</scope>
    <source>
        <strain evidence="13 14">SD260</strain>
    </source>
</reference>
<dbReference type="GO" id="GO:0050515">
    <property type="term" value="F:4-(cytidine 5'-diphospho)-2-C-methyl-D-erythritol kinase activity"/>
    <property type="evidence" value="ECO:0007669"/>
    <property type="project" value="UniProtKB-UniRule"/>
</dbReference>
<keyword evidence="5 10" id="KW-0547">Nucleotide-binding</keyword>
<keyword evidence="8 10" id="KW-0414">Isoprene biosynthesis</keyword>
<comment type="catalytic activity">
    <reaction evidence="10">
        <text>4-CDP-2-C-methyl-D-erythritol + ATP = 4-CDP-2-C-methyl-D-erythritol 2-phosphate + ADP + H(+)</text>
        <dbReference type="Rhea" id="RHEA:18437"/>
        <dbReference type="ChEBI" id="CHEBI:15378"/>
        <dbReference type="ChEBI" id="CHEBI:30616"/>
        <dbReference type="ChEBI" id="CHEBI:57823"/>
        <dbReference type="ChEBI" id="CHEBI:57919"/>
        <dbReference type="ChEBI" id="CHEBI:456216"/>
        <dbReference type="EC" id="2.7.1.148"/>
    </reaction>
</comment>
<evidence type="ECO:0000256" key="2">
    <source>
        <dbReference type="ARBA" id="ARBA00012052"/>
    </source>
</evidence>
<proteinExistence type="inferred from homology"/>
<evidence type="ECO:0000256" key="10">
    <source>
        <dbReference type="HAMAP-Rule" id="MF_00061"/>
    </source>
</evidence>
<evidence type="ECO:0000256" key="8">
    <source>
        <dbReference type="ARBA" id="ARBA00023229"/>
    </source>
</evidence>
<sequence>MPAPLTTRARAKINLTLRVLGRRADGYHELESLVAFAGAGDALTLEPGPGLSLTIDGPRGQGLPVDDTNLILRATRALEAETGKLRTGHFHLVKRLPVASGIGGGSADAAAALRLLARLNGLSPDDPALLRAAAATGADVPVCLASRARIMAGIGERLGPALTLPPLFALLVNPGVPVETAAVFKALGLPWGQAHPPQASLRSEEPRSAMSTGMASQRLEEISSIHAVIPDAAERRSGIHSGAHAGEVPEWIPGLPAVARDDGAGRCESPTWGISPDRTSLLAALSEAGNDLEAPARRVAPVIDTVLAALRAQPGCRLARMSGSGATCFALFDDCRASAAAGRALVREQPGWWVKATVLR</sequence>
<dbReference type="SUPFAM" id="SSF54211">
    <property type="entry name" value="Ribosomal protein S5 domain 2-like"/>
    <property type="match status" value="1"/>
</dbReference>
<evidence type="ECO:0000313" key="13">
    <source>
        <dbReference type="EMBL" id="KPH75855.1"/>
    </source>
</evidence>
<dbReference type="InterPro" id="IPR006204">
    <property type="entry name" value="GHMP_kinase_N_dom"/>
</dbReference>
<keyword evidence="6 10" id="KW-0418">Kinase</keyword>
<dbReference type="HAMAP" id="MF_00061">
    <property type="entry name" value="IspE"/>
    <property type="match status" value="1"/>
</dbReference>
<evidence type="ECO:0000256" key="6">
    <source>
        <dbReference type="ARBA" id="ARBA00022777"/>
    </source>
</evidence>